<dbReference type="EMBL" id="JBBKZV010000010">
    <property type="protein sequence ID" value="MEJ8823907.1"/>
    <property type="molecule type" value="Genomic_DNA"/>
</dbReference>
<comment type="caution">
    <text evidence="3">The sequence shown here is derived from an EMBL/GenBank/DDBJ whole genome shotgun (WGS) entry which is preliminary data.</text>
</comment>
<gene>
    <name evidence="3" type="ORF">WKW80_18050</name>
</gene>
<dbReference type="SUPFAM" id="SSF109854">
    <property type="entry name" value="DinB/YfiT-like putative metalloenzymes"/>
    <property type="match status" value="1"/>
</dbReference>
<dbReference type="PANTHER" id="PTHR37302:SF1">
    <property type="entry name" value="PROTEIN DINB"/>
    <property type="match status" value="1"/>
</dbReference>
<dbReference type="InterPro" id="IPR034660">
    <property type="entry name" value="DinB/YfiT-like"/>
</dbReference>
<evidence type="ECO:0000313" key="4">
    <source>
        <dbReference type="Proteomes" id="UP001363010"/>
    </source>
</evidence>
<proteinExistence type="inferred from homology"/>
<sequence>MQLQKYFASLARYHAWATARLLDSNLASISDDEWHRNSGLYFGSVHRTINHLLVTDNIWYARFAENHSLRLALDTELHRERASVVAGLSAAVQRWSPWLATLDAARFEGDLVYTRNNGESVRIPFAPALGHAFNHATHHRGQLSAALTAMGRPGPELDWVYLLQQRART</sequence>
<evidence type="ECO:0000256" key="1">
    <source>
        <dbReference type="ARBA" id="ARBA00008635"/>
    </source>
</evidence>
<protein>
    <submittedName>
        <fullName evidence="3">DinB family protein</fullName>
    </submittedName>
</protein>
<organism evidence="3 4">
    <name type="scientific">Variovorax humicola</name>
    <dbReference type="NCBI Taxonomy" id="1769758"/>
    <lineage>
        <taxon>Bacteria</taxon>
        <taxon>Pseudomonadati</taxon>
        <taxon>Pseudomonadota</taxon>
        <taxon>Betaproteobacteria</taxon>
        <taxon>Burkholderiales</taxon>
        <taxon>Comamonadaceae</taxon>
        <taxon>Variovorax</taxon>
    </lineage>
</organism>
<dbReference type="Pfam" id="PF05163">
    <property type="entry name" value="DinB"/>
    <property type="match status" value="1"/>
</dbReference>
<dbReference type="RefSeq" id="WP_340364941.1">
    <property type="nucleotide sequence ID" value="NZ_JBBKZV010000010.1"/>
</dbReference>
<keyword evidence="4" id="KW-1185">Reference proteome</keyword>
<accession>A0ABU8W1J8</accession>
<keyword evidence="2" id="KW-0479">Metal-binding</keyword>
<dbReference type="PANTHER" id="PTHR37302">
    <property type="entry name" value="SLR1116 PROTEIN"/>
    <property type="match status" value="1"/>
</dbReference>
<dbReference type="InterPro" id="IPR007837">
    <property type="entry name" value="DinB"/>
</dbReference>
<evidence type="ECO:0000313" key="3">
    <source>
        <dbReference type="EMBL" id="MEJ8823907.1"/>
    </source>
</evidence>
<evidence type="ECO:0000256" key="2">
    <source>
        <dbReference type="ARBA" id="ARBA00022723"/>
    </source>
</evidence>
<name>A0ABU8W1J8_9BURK</name>
<comment type="similarity">
    <text evidence="1">Belongs to the DinB family.</text>
</comment>
<reference evidence="3 4" key="1">
    <citation type="submission" date="2024-03" db="EMBL/GenBank/DDBJ databases">
        <title>Novel species of the genus Variovorax.</title>
        <authorList>
            <person name="Liu Q."/>
            <person name="Xin Y.-H."/>
        </authorList>
    </citation>
    <scope>NUCLEOTIDE SEQUENCE [LARGE SCALE GENOMIC DNA]</scope>
    <source>
        <strain evidence="3 4">KACC 18501</strain>
    </source>
</reference>
<dbReference type="Gene3D" id="1.20.120.450">
    <property type="entry name" value="dinb family like domain"/>
    <property type="match status" value="1"/>
</dbReference>
<dbReference type="Proteomes" id="UP001363010">
    <property type="component" value="Unassembled WGS sequence"/>
</dbReference>